<accession>A0A934KPZ7</accession>
<evidence type="ECO:0000256" key="1">
    <source>
        <dbReference type="SAM" id="MobiDB-lite"/>
    </source>
</evidence>
<organism evidence="2 3">
    <name type="scientific">Candidatus Amunia macphersoniae</name>
    <dbReference type="NCBI Taxonomy" id="3127014"/>
    <lineage>
        <taxon>Bacteria</taxon>
        <taxon>Bacillati</taxon>
        <taxon>Candidatus Dormiibacterota</taxon>
        <taxon>Candidatus Dormibacteria</taxon>
        <taxon>Candidatus Aeolococcales</taxon>
        <taxon>Candidatus Aeolococcaceae</taxon>
        <taxon>Candidatus Amunia</taxon>
    </lineage>
</organism>
<evidence type="ECO:0000313" key="3">
    <source>
        <dbReference type="Proteomes" id="UP000614410"/>
    </source>
</evidence>
<reference evidence="2 3" key="1">
    <citation type="submission" date="2020-10" db="EMBL/GenBank/DDBJ databases">
        <title>Ca. Dormibacterota MAGs.</title>
        <authorList>
            <person name="Montgomery K."/>
        </authorList>
    </citation>
    <scope>NUCLEOTIDE SEQUENCE [LARGE SCALE GENOMIC DNA]</scope>
    <source>
        <strain evidence="2">Mitchell_Peninsula_5</strain>
    </source>
</reference>
<sequence>MLVGHPEDAQGTAEDVAAGEGRLAEQHQRIERIAVPPERGDHEAVIRGVTGYREELAVESDRIHHRIPLELVATSLRNLDDDIDLEECCHQSLPGEPHRRVETGRL</sequence>
<proteinExistence type="predicted"/>
<feature type="region of interest" description="Disordered" evidence="1">
    <location>
        <begin position="1"/>
        <end position="25"/>
    </location>
</feature>
<dbReference type="AlphaFoldDB" id="A0A934KPZ7"/>
<dbReference type="Proteomes" id="UP000614410">
    <property type="component" value="Unassembled WGS sequence"/>
</dbReference>
<comment type="caution">
    <text evidence="2">The sequence shown here is derived from an EMBL/GenBank/DDBJ whole genome shotgun (WGS) entry which is preliminary data.</text>
</comment>
<gene>
    <name evidence="2" type="ORF">JF887_09970</name>
</gene>
<name>A0A934KPZ7_9BACT</name>
<dbReference type="EMBL" id="JAEKNN010000051">
    <property type="protein sequence ID" value="MBJ7609735.1"/>
    <property type="molecule type" value="Genomic_DNA"/>
</dbReference>
<evidence type="ECO:0000313" key="2">
    <source>
        <dbReference type="EMBL" id="MBJ7609735.1"/>
    </source>
</evidence>
<protein>
    <submittedName>
        <fullName evidence="2">Uncharacterized protein</fullName>
    </submittedName>
</protein>